<dbReference type="PANTHER" id="PTHR37179:SF1">
    <property type="entry name" value="TRANSGLYCOSYLASE"/>
    <property type="match status" value="1"/>
</dbReference>
<evidence type="ECO:0000256" key="1">
    <source>
        <dbReference type="SAM" id="MobiDB-lite"/>
    </source>
</evidence>
<protein>
    <submittedName>
        <fullName evidence="2">Uncharacterized protein</fullName>
    </submittedName>
</protein>
<accession>A0AAP0JDG6</accession>
<proteinExistence type="predicted"/>
<evidence type="ECO:0000313" key="3">
    <source>
        <dbReference type="Proteomes" id="UP001417504"/>
    </source>
</evidence>
<dbReference type="Proteomes" id="UP001417504">
    <property type="component" value="Unassembled WGS sequence"/>
</dbReference>
<name>A0AAP0JDG6_9MAGN</name>
<comment type="caution">
    <text evidence="2">The sequence shown here is derived from an EMBL/GenBank/DDBJ whole genome shotgun (WGS) entry which is preliminary data.</text>
</comment>
<organism evidence="2 3">
    <name type="scientific">Stephania japonica</name>
    <dbReference type="NCBI Taxonomy" id="461633"/>
    <lineage>
        <taxon>Eukaryota</taxon>
        <taxon>Viridiplantae</taxon>
        <taxon>Streptophyta</taxon>
        <taxon>Embryophyta</taxon>
        <taxon>Tracheophyta</taxon>
        <taxon>Spermatophyta</taxon>
        <taxon>Magnoliopsida</taxon>
        <taxon>Ranunculales</taxon>
        <taxon>Menispermaceae</taxon>
        <taxon>Menispermoideae</taxon>
        <taxon>Cissampelideae</taxon>
        <taxon>Stephania</taxon>
    </lineage>
</organism>
<feature type="region of interest" description="Disordered" evidence="1">
    <location>
        <begin position="163"/>
        <end position="189"/>
    </location>
</feature>
<dbReference type="AlphaFoldDB" id="A0AAP0JDG6"/>
<feature type="compositionally biased region" description="Basic and acidic residues" evidence="1">
    <location>
        <begin position="163"/>
        <end position="176"/>
    </location>
</feature>
<feature type="compositionally biased region" description="Polar residues" evidence="1">
    <location>
        <begin position="180"/>
        <end position="189"/>
    </location>
</feature>
<evidence type="ECO:0000313" key="2">
    <source>
        <dbReference type="EMBL" id="KAK9131101.1"/>
    </source>
</evidence>
<reference evidence="2 3" key="1">
    <citation type="submission" date="2024-01" db="EMBL/GenBank/DDBJ databases">
        <title>Genome assemblies of Stephania.</title>
        <authorList>
            <person name="Yang L."/>
        </authorList>
    </citation>
    <scope>NUCLEOTIDE SEQUENCE [LARGE SCALE GENOMIC DNA]</scope>
    <source>
        <strain evidence="2">QJT</strain>
        <tissue evidence="2">Leaf</tissue>
    </source>
</reference>
<dbReference type="PANTHER" id="PTHR37179">
    <property type="entry name" value="TRANSGLYCOSYLASE"/>
    <property type="match status" value="1"/>
</dbReference>
<dbReference type="EMBL" id="JBBNAE010000004">
    <property type="protein sequence ID" value="KAK9131101.1"/>
    <property type="molecule type" value="Genomic_DNA"/>
</dbReference>
<keyword evidence="3" id="KW-1185">Reference proteome</keyword>
<gene>
    <name evidence="2" type="ORF">Sjap_011588</name>
</gene>
<sequence length="189" mass="21022">MESRPICEPRAYKTFVKLCIPVVERVFVDSLPVIGVLLCCAQATTKESEKFCDATAFGAGVVLPYTLNSATKVESPRCGTVHKVANLSLESLEMRELQHASASKNFDEVSMERSNSFIKASCFEVQENDGSKHVLHDECLDPQDLEAMWGDPEVSKQRIGVGEDRGQKFHLSHDPDGQPYLTQTEMKVK</sequence>